<dbReference type="RefSeq" id="WP_202722308.1">
    <property type="nucleotide sequence ID" value="NZ_BPEX01000024.1"/>
</dbReference>
<protein>
    <submittedName>
        <fullName evidence="2">Methyltransferase domain-containing protein</fullName>
    </submittedName>
</protein>
<sequence length="403" mass="45281">MIKTRVLVQASSRSWAGGVDICMGMVEDEIAVVRTIRRVLSHFTDLDVVLVAPEFDRGGELDEIVKLIDDERLSLYYGHDASPLNRMIDACSDLADSDYVIRVDGIHFCFDPQASLAMLDIAISEQLDCIKLPDDFPVHFTSEIFRIGALKAINNELTQTEDAKFLVHPKCYFSMNAQRYKVKFLTELPSYSDEYLTECRHLATQIYAIPRQEVNEHRIVSGDRLGFHYELALQHLKPDMKIIDIACADGYGVNIMASHLKEVHGADLDELSVEFAKKNNSAANTDYFVEDITKLSFADESYDAVTSFETLEHVPEHECLSEIKRVLKPGGVLVLSTPQNSIGHIPVNSCHLIEYSLDELLALVNQYFIVVKVIGIKAGIIYDETDPYGTNTVLICVKPNNKD</sequence>
<dbReference type="SUPFAM" id="SSF53335">
    <property type="entry name" value="S-adenosyl-L-methionine-dependent methyltransferases"/>
    <property type="match status" value="1"/>
</dbReference>
<dbReference type="InterPro" id="IPR029063">
    <property type="entry name" value="SAM-dependent_MTases_sf"/>
</dbReference>
<dbReference type="EMBL" id="JAESVD010000007">
    <property type="protein sequence ID" value="MBL4914045.1"/>
    <property type="molecule type" value="Genomic_DNA"/>
</dbReference>
<name>A0ABS1T1D8_9GAMM</name>
<dbReference type="GO" id="GO:0008168">
    <property type="term" value="F:methyltransferase activity"/>
    <property type="evidence" value="ECO:0007669"/>
    <property type="project" value="UniProtKB-KW"/>
</dbReference>
<dbReference type="CDD" id="cd02440">
    <property type="entry name" value="AdoMet_MTases"/>
    <property type="match status" value="1"/>
</dbReference>
<keyword evidence="2" id="KW-0489">Methyltransferase</keyword>
<evidence type="ECO:0000313" key="3">
    <source>
        <dbReference type="Proteomes" id="UP000604898"/>
    </source>
</evidence>
<dbReference type="InterPro" id="IPR013216">
    <property type="entry name" value="Methyltransf_11"/>
</dbReference>
<dbReference type="Pfam" id="PF08241">
    <property type="entry name" value="Methyltransf_11"/>
    <property type="match status" value="1"/>
</dbReference>
<feature type="domain" description="Methyltransferase type 11" evidence="1">
    <location>
        <begin position="244"/>
        <end position="335"/>
    </location>
</feature>
<dbReference type="PANTHER" id="PTHR43861">
    <property type="entry name" value="TRANS-ACONITATE 2-METHYLTRANSFERASE-RELATED"/>
    <property type="match status" value="1"/>
</dbReference>
<evidence type="ECO:0000259" key="1">
    <source>
        <dbReference type="Pfam" id="PF08241"/>
    </source>
</evidence>
<comment type="caution">
    <text evidence="2">The sequence shown here is derived from an EMBL/GenBank/DDBJ whole genome shotgun (WGS) entry which is preliminary data.</text>
</comment>
<gene>
    <name evidence="2" type="ORF">JMA39_13050</name>
</gene>
<proteinExistence type="predicted"/>
<dbReference type="Gene3D" id="3.40.50.150">
    <property type="entry name" value="Vaccinia Virus protein VP39"/>
    <property type="match status" value="1"/>
</dbReference>
<dbReference type="PANTHER" id="PTHR43861:SF6">
    <property type="entry name" value="METHYLTRANSFERASE TYPE 11"/>
    <property type="match status" value="1"/>
</dbReference>
<reference evidence="2 3" key="1">
    <citation type="submission" date="2021-01" db="EMBL/GenBank/DDBJ databases">
        <title>Genome sequence of Shewanella schlegeliana JCM 11561.</title>
        <authorList>
            <person name="Zhang H."/>
            <person name="Li C."/>
        </authorList>
    </citation>
    <scope>NUCLEOTIDE SEQUENCE [LARGE SCALE GENOMIC DNA]</scope>
    <source>
        <strain evidence="2 3">JCM 11561</strain>
    </source>
</reference>
<accession>A0ABS1T1D8</accession>
<dbReference type="Proteomes" id="UP000604898">
    <property type="component" value="Unassembled WGS sequence"/>
</dbReference>
<evidence type="ECO:0000313" key="2">
    <source>
        <dbReference type="EMBL" id="MBL4914045.1"/>
    </source>
</evidence>
<keyword evidence="3" id="KW-1185">Reference proteome</keyword>
<keyword evidence="2" id="KW-0808">Transferase</keyword>
<dbReference type="GO" id="GO:0032259">
    <property type="term" value="P:methylation"/>
    <property type="evidence" value="ECO:0007669"/>
    <property type="project" value="UniProtKB-KW"/>
</dbReference>
<organism evidence="2 3">
    <name type="scientific">Shewanella schlegeliana</name>
    <dbReference type="NCBI Taxonomy" id="190308"/>
    <lineage>
        <taxon>Bacteria</taxon>
        <taxon>Pseudomonadati</taxon>
        <taxon>Pseudomonadota</taxon>
        <taxon>Gammaproteobacteria</taxon>
        <taxon>Alteromonadales</taxon>
        <taxon>Shewanellaceae</taxon>
        <taxon>Shewanella</taxon>
    </lineage>
</organism>